<name>A0A851GEL4_9BACT</name>
<comment type="subcellular location">
    <subcellularLocation>
        <location evidence="1">Bacterial microcompartment</location>
    </subcellularLocation>
</comment>
<dbReference type="GO" id="GO:0031469">
    <property type="term" value="C:bacterial microcompartment"/>
    <property type="evidence" value="ECO:0007669"/>
    <property type="project" value="UniProtKB-SubCell"/>
</dbReference>
<keyword evidence="2" id="KW-1283">Bacterial microcompartment</keyword>
<evidence type="ECO:0000256" key="1">
    <source>
        <dbReference type="ARBA" id="ARBA00024322"/>
    </source>
</evidence>
<dbReference type="PANTHER" id="PTHR36539:SF1">
    <property type="entry name" value="BACTERIAL MICROCOMPARTMENT SHELL VERTEX PROTEIN EUTN"/>
    <property type="match status" value="1"/>
</dbReference>
<dbReference type="PROSITE" id="PS51932">
    <property type="entry name" value="BMV"/>
    <property type="match status" value="1"/>
</dbReference>
<reference evidence="3 4" key="1">
    <citation type="submission" date="2020-07" db="EMBL/GenBank/DDBJ databases">
        <title>Roseicoccus Jingziensis gen. nov., sp. nov., isolated from coastal seawater.</title>
        <authorList>
            <person name="Feng X."/>
        </authorList>
    </citation>
    <scope>NUCLEOTIDE SEQUENCE [LARGE SCALE GENOMIC DNA]</scope>
    <source>
        <strain evidence="3 4">N1E253</strain>
    </source>
</reference>
<accession>A0A851GEL4</accession>
<dbReference type="CDD" id="cd01614">
    <property type="entry name" value="EutN_CcmL"/>
    <property type="match status" value="1"/>
</dbReference>
<organism evidence="3 4">
    <name type="scientific">Oceaniferula marina</name>
    <dbReference type="NCBI Taxonomy" id="2748318"/>
    <lineage>
        <taxon>Bacteria</taxon>
        <taxon>Pseudomonadati</taxon>
        <taxon>Verrucomicrobiota</taxon>
        <taxon>Verrucomicrobiia</taxon>
        <taxon>Verrucomicrobiales</taxon>
        <taxon>Verrucomicrobiaceae</taxon>
        <taxon>Oceaniferula</taxon>
    </lineage>
</organism>
<evidence type="ECO:0000313" key="4">
    <source>
        <dbReference type="Proteomes" id="UP000557872"/>
    </source>
</evidence>
<evidence type="ECO:0000256" key="2">
    <source>
        <dbReference type="ARBA" id="ARBA00024446"/>
    </source>
</evidence>
<comment type="caution">
    <text evidence="3">The sequence shown here is derived from an EMBL/GenBank/DDBJ whole genome shotgun (WGS) entry which is preliminary data.</text>
</comment>
<dbReference type="InterPro" id="IPR004992">
    <property type="entry name" value="EutN_CcmL"/>
</dbReference>
<dbReference type="SUPFAM" id="SSF159133">
    <property type="entry name" value="EutN/CcmL-like"/>
    <property type="match status" value="1"/>
</dbReference>
<sequence>MFLAEVIGHIVATKKDDSMQGKKLLLLRPQLVDENNPTQFRNGANTIVAVDNVGAGEGELVMFCQGSSARQAEGLKPLPVDAAVIAIVDTVNVLGKKIYNCH</sequence>
<evidence type="ECO:0000313" key="3">
    <source>
        <dbReference type="EMBL" id="NWK56198.1"/>
    </source>
</evidence>
<dbReference type="AlphaFoldDB" id="A0A851GEL4"/>
<dbReference type="Pfam" id="PF03319">
    <property type="entry name" value="EutN_CcmL"/>
    <property type="match status" value="1"/>
</dbReference>
<protein>
    <submittedName>
        <fullName evidence="3">EutN/CcmL family microcompartment protein</fullName>
    </submittedName>
</protein>
<dbReference type="EMBL" id="JACBAZ010000004">
    <property type="protein sequence ID" value="NWK56198.1"/>
    <property type="molecule type" value="Genomic_DNA"/>
</dbReference>
<dbReference type="RefSeq" id="WP_178932947.1">
    <property type="nucleotide sequence ID" value="NZ_JACBAZ010000004.1"/>
</dbReference>
<dbReference type="InterPro" id="IPR036677">
    <property type="entry name" value="EutN_CcmL_sf"/>
</dbReference>
<dbReference type="Proteomes" id="UP000557872">
    <property type="component" value="Unassembled WGS sequence"/>
</dbReference>
<dbReference type="Gene3D" id="2.40.50.220">
    <property type="entry name" value="EutN/Ccml"/>
    <property type="match status" value="1"/>
</dbReference>
<gene>
    <name evidence="3" type="ORF">HW115_11300</name>
</gene>
<keyword evidence="4" id="KW-1185">Reference proteome</keyword>
<dbReference type="PANTHER" id="PTHR36539">
    <property type="entry name" value="ETHANOLAMINE UTILIZATION PROTEIN EUTN"/>
    <property type="match status" value="1"/>
</dbReference>
<proteinExistence type="predicted"/>